<proteinExistence type="inferred from homology"/>
<dbReference type="GO" id="GO:0006004">
    <property type="term" value="P:fucose metabolic process"/>
    <property type="evidence" value="ECO:0007669"/>
    <property type="project" value="UniProtKB-KW"/>
</dbReference>
<dbReference type="Pfam" id="PF10250">
    <property type="entry name" value="O-FucT"/>
    <property type="match status" value="1"/>
</dbReference>
<organism evidence="6 7">
    <name type="scientific">Elliptochloris bilobata</name>
    <dbReference type="NCBI Taxonomy" id="381761"/>
    <lineage>
        <taxon>Eukaryota</taxon>
        <taxon>Viridiplantae</taxon>
        <taxon>Chlorophyta</taxon>
        <taxon>core chlorophytes</taxon>
        <taxon>Trebouxiophyceae</taxon>
        <taxon>Trebouxiophyceae incertae sedis</taxon>
        <taxon>Elliptochloris clade</taxon>
        <taxon>Elliptochloris</taxon>
    </lineage>
</organism>
<gene>
    <name evidence="6" type="ORF">WJX81_007940</name>
</gene>
<accession>A0AAW1R1Y7</accession>
<protein>
    <recommendedName>
        <fullName evidence="5">O-fucosyltransferase family protein</fullName>
    </recommendedName>
</protein>
<comment type="similarity">
    <text evidence="1">Belongs to the glycosyltransferase GT106 family.</text>
</comment>
<sequence>MPSDFDWRIYLVYHPELRGLGITTEELAREHYLTEGRAEGRLHKRVRILLRYTAGTGLINQHYSHISAIALAATLGAELVLPPAVKRDSFALYFHHIKEKNEVTWTPTPLEALLDVDKIVETWHARGLTIHRTPALQPFPELRDPGTAFPLYEQQGIDPRRVARVEDVFLQNLGMAELVERVRTAVVAKAAQLLRQDLDAPMDYIVVDLPCTMFMLRTYSSLPMVTDVARSLTFAPSLRALADRVIAGITGGGAGGAPHQKFNAAHLRLEKDARDWAEIMGGEGALWHSYIQAMKQANFSAGVSVYVASGLLTYGASQEMAHVVEVLTAAGLCSEVLHKEQYLPASVLDALSSEQKALVDFLVLARGRSFVGLGSSTFSYYLGEFRAMAGLPRSASVMANASPIGTDSIFASAGPVI</sequence>
<evidence type="ECO:0000256" key="4">
    <source>
        <dbReference type="ARBA" id="ARBA00023277"/>
    </source>
</evidence>
<keyword evidence="2" id="KW-0808">Transferase</keyword>
<evidence type="ECO:0000256" key="1">
    <source>
        <dbReference type="ARBA" id="ARBA00007737"/>
    </source>
</evidence>
<reference evidence="6 7" key="1">
    <citation type="journal article" date="2024" name="Nat. Commun.">
        <title>Phylogenomics reveals the evolutionary origins of lichenization in chlorophyte algae.</title>
        <authorList>
            <person name="Puginier C."/>
            <person name="Libourel C."/>
            <person name="Otte J."/>
            <person name="Skaloud P."/>
            <person name="Haon M."/>
            <person name="Grisel S."/>
            <person name="Petersen M."/>
            <person name="Berrin J.G."/>
            <person name="Delaux P.M."/>
            <person name="Dal Grande F."/>
            <person name="Keller J."/>
        </authorList>
    </citation>
    <scope>NUCLEOTIDE SEQUENCE [LARGE SCALE GENOMIC DNA]</scope>
    <source>
        <strain evidence="6 7">SAG 245.80</strain>
    </source>
</reference>
<evidence type="ECO:0000256" key="3">
    <source>
        <dbReference type="ARBA" id="ARBA00023253"/>
    </source>
</evidence>
<evidence type="ECO:0000313" key="7">
    <source>
        <dbReference type="Proteomes" id="UP001445335"/>
    </source>
</evidence>
<dbReference type="Gene3D" id="3.40.50.11350">
    <property type="match status" value="1"/>
</dbReference>
<dbReference type="Proteomes" id="UP001445335">
    <property type="component" value="Unassembled WGS sequence"/>
</dbReference>
<comment type="caution">
    <text evidence="6">The sequence shown here is derived from an EMBL/GenBank/DDBJ whole genome shotgun (WGS) entry which is preliminary data.</text>
</comment>
<evidence type="ECO:0000313" key="6">
    <source>
        <dbReference type="EMBL" id="KAK9827681.1"/>
    </source>
</evidence>
<dbReference type="AlphaFoldDB" id="A0AAW1R1Y7"/>
<dbReference type="GO" id="GO:0016740">
    <property type="term" value="F:transferase activity"/>
    <property type="evidence" value="ECO:0007669"/>
    <property type="project" value="UniProtKB-KW"/>
</dbReference>
<dbReference type="CDD" id="cd11296">
    <property type="entry name" value="O-FucT_like"/>
    <property type="match status" value="1"/>
</dbReference>
<evidence type="ECO:0000256" key="5">
    <source>
        <dbReference type="ARBA" id="ARBA00030350"/>
    </source>
</evidence>
<evidence type="ECO:0000256" key="2">
    <source>
        <dbReference type="ARBA" id="ARBA00022679"/>
    </source>
</evidence>
<dbReference type="InterPro" id="IPR019378">
    <property type="entry name" value="GDP-Fuc_O-FucTrfase"/>
</dbReference>
<dbReference type="EMBL" id="JALJOU010000056">
    <property type="protein sequence ID" value="KAK9827681.1"/>
    <property type="molecule type" value="Genomic_DNA"/>
</dbReference>
<name>A0AAW1R1Y7_9CHLO</name>
<keyword evidence="7" id="KW-1185">Reference proteome</keyword>
<keyword evidence="3" id="KW-0294">Fucose metabolism</keyword>
<keyword evidence="4" id="KW-0119">Carbohydrate metabolism</keyword>